<accession>A0A1X6Y5C6</accession>
<organism evidence="1 2">
    <name type="scientific">Roseovarius halotolerans</name>
    <dbReference type="NCBI Taxonomy" id="505353"/>
    <lineage>
        <taxon>Bacteria</taxon>
        <taxon>Pseudomonadati</taxon>
        <taxon>Pseudomonadota</taxon>
        <taxon>Alphaproteobacteria</taxon>
        <taxon>Rhodobacterales</taxon>
        <taxon>Roseobacteraceae</taxon>
        <taxon>Roseovarius</taxon>
    </lineage>
</organism>
<dbReference type="Proteomes" id="UP000193207">
    <property type="component" value="Unassembled WGS sequence"/>
</dbReference>
<evidence type="ECO:0000313" key="1">
    <source>
        <dbReference type="EMBL" id="SLN11197.1"/>
    </source>
</evidence>
<evidence type="ECO:0000313" key="2">
    <source>
        <dbReference type="Proteomes" id="UP000193207"/>
    </source>
</evidence>
<reference evidence="1 2" key="1">
    <citation type="submission" date="2017-03" db="EMBL/GenBank/DDBJ databases">
        <authorList>
            <person name="Afonso C.L."/>
            <person name="Miller P.J."/>
            <person name="Scott M.A."/>
            <person name="Spackman E."/>
            <person name="Goraichik I."/>
            <person name="Dimitrov K.M."/>
            <person name="Suarez D.L."/>
            <person name="Swayne D.E."/>
        </authorList>
    </citation>
    <scope>NUCLEOTIDE SEQUENCE [LARGE SCALE GENOMIC DNA]</scope>
    <source>
        <strain evidence="1 2">CECT 8110</strain>
    </source>
</reference>
<dbReference type="EMBL" id="FWFU01000001">
    <property type="protein sequence ID" value="SLN11197.1"/>
    <property type="molecule type" value="Genomic_DNA"/>
</dbReference>
<protein>
    <recommendedName>
        <fullName evidence="3">HEPN AbiU2-like domain-containing protein</fullName>
    </recommendedName>
</protein>
<dbReference type="AlphaFoldDB" id="A0A1X6Y5C6"/>
<gene>
    <name evidence="1" type="ORF">ROH8110_00072</name>
</gene>
<evidence type="ECO:0008006" key="3">
    <source>
        <dbReference type="Google" id="ProtNLM"/>
    </source>
</evidence>
<proteinExistence type="predicted"/>
<name>A0A1X6Y5C6_9RHOB</name>
<sequence>MPDHFYLSEFDPARHRSFDYVSASNDWVPWVSASIPGSLDLQVRRRIESNLKHILAGLEMKAGLIIPHGERLAGREVLYEPYFQSLIFEFCVGVYSVCEGIGSAHHLHNIGDDGSAGPRVSRARWTDALVAEYDPADVLSLRERVEIVQDKRDRLHQDSLGARDDIDWHSFGYAQAFVPARQALQPLLQAEIGDVPATTNLLIR</sequence>
<keyword evidence="2" id="KW-1185">Reference proteome</keyword>